<evidence type="ECO:0000256" key="2">
    <source>
        <dbReference type="ARBA" id="ARBA00022475"/>
    </source>
</evidence>
<evidence type="ECO:0000256" key="1">
    <source>
        <dbReference type="ARBA" id="ARBA00004651"/>
    </source>
</evidence>
<feature type="transmembrane region" description="Helical" evidence="6">
    <location>
        <begin position="324"/>
        <end position="343"/>
    </location>
</feature>
<evidence type="ECO:0000256" key="5">
    <source>
        <dbReference type="ARBA" id="ARBA00023136"/>
    </source>
</evidence>
<keyword evidence="4 6" id="KW-1133">Transmembrane helix</keyword>
<dbReference type="PANTHER" id="PTHR33529">
    <property type="entry name" value="SLR0882 PROTEIN-RELATED"/>
    <property type="match status" value="1"/>
</dbReference>
<dbReference type="PANTHER" id="PTHR33529:SF6">
    <property type="entry name" value="YJGP_YJGQ FAMILY PERMEASE"/>
    <property type="match status" value="1"/>
</dbReference>
<keyword evidence="5 6" id="KW-0472">Membrane</keyword>
<dbReference type="InterPro" id="IPR005495">
    <property type="entry name" value="LptG/LptF_permease"/>
</dbReference>
<dbReference type="AlphaFoldDB" id="A0A511MZC4"/>
<dbReference type="RefSeq" id="WP_146883711.1">
    <property type="nucleotide sequence ID" value="NZ_BJXB01000005.1"/>
</dbReference>
<evidence type="ECO:0000313" key="8">
    <source>
        <dbReference type="Proteomes" id="UP000321306"/>
    </source>
</evidence>
<gene>
    <name evidence="7" type="ORF">DC3_16000</name>
</gene>
<sequence>MVLKLTRYLLREVLPLYLVGFVVFTILMTTDLLSSTVGVMLRNRTPLNEALLMFALRMPDFISKALPVAVPFAILLGLGRLAKDSELKVIFTSGITPSRLLAPLLLLGAVVSGVLFFLDANIRPVANARWWDTINIVYNGAPPPKEEQLFTQVQDGVLYSASSIRQTTPDMAQLSGVMVRSPEGTYTAMGGQWDSRQQTWELFSVWKVAGENQAPTFEPRKTFPYSGKLVEFTPLPEYLSISQIQRKLASGNISLETERSLRFELQRRFAEPLSAFCFAFAAAALGLLLRDRSWAFISVILLIFVYYVLWSYTPELAKVGALPVWLAAWLPDGVFVLLGAGLMRRLV</sequence>
<dbReference type="GO" id="GO:0043190">
    <property type="term" value="C:ATP-binding cassette (ABC) transporter complex"/>
    <property type="evidence" value="ECO:0007669"/>
    <property type="project" value="TreeGrafter"/>
</dbReference>
<protein>
    <submittedName>
        <fullName evidence="7">Permease</fullName>
    </submittedName>
</protein>
<feature type="transmembrane region" description="Helical" evidence="6">
    <location>
        <begin position="100"/>
        <end position="118"/>
    </location>
</feature>
<dbReference type="GO" id="GO:0015920">
    <property type="term" value="P:lipopolysaccharide transport"/>
    <property type="evidence" value="ECO:0007669"/>
    <property type="project" value="TreeGrafter"/>
</dbReference>
<name>A0A511MZC4_DEIC1</name>
<feature type="transmembrane region" description="Helical" evidence="6">
    <location>
        <begin position="294"/>
        <end position="312"/>
    </location>
</feature>
<feature type="transmembrane region" description="Helical" evidence="6">
    <location>
        <begin position="16"/>
        <end position="41"/>
    </location>
</feature>
<keyword evidence="2" id="KW-1003">Cell membrane</keyword>
<comment type="caution">
    <text evidence="7">The sequence shown here is derived from an EMBL/GenBank/DDBJ whole genome shotgun (WGS) entry which is preliminary data.</text>
</comment>
<keyword evidence="8" id="KW-1185">Reference proteome</keyword>
<proteinExistence type="predicted"/>
<reference evidence="7 8" key="1">
    <citation type="submission" date="2019-07" db="EMBL/GenBank/DDBJ databases">
        <title>Whole genome shotgun sequence of Deinococcus cellulosilyticus NBRC 106333.</title>
        <authorList>
            <person name="Hosoyama A."/>
            <person name="Uohara A."/>
            <person name="Ohji S."/>
            <person name="Ichikawa N."/>
        </authorList>
    </citation>
    <scope>NUCLEOTIDE SEQUENCE [LARGE SCALE GENOMIC DNA]</scope>
    <source>
        <strain evidence="7 8">NBRC 106333</strain>
    </source>
</reference>
<comment type="subcellular location">
    <subcellularLocation>
        <location evidence="1">Cell membrane</location>
        <topology evidence="1">Multi-pass membrane protein</topology>
    </subcellularLocation>
</comment>
<evidence type="ECO:0000313" key="7">
    <source>
        <dbReference type="EMBL" id="GEM45965.1"/>
    </source>
</evidence>
<dbReference type="Pfam" id="PF03739">
    <property type="entry name" value="LptF_LptG"/>
    <property type="match status" value="1"/>
</dbReference>
<dbReference type="EMBL" id="BJXB01000005">
    <property type="protein sequence ID" value="GEM45965.1"/>
    <property type="molecule type" value="Genomic_DNA"/>
</dbReference>
<feature type="transmembrane region" description="Helical" evidence="6">
    <location>
        <begin position="269"/>
        <end position="288"/>
    </location>
</feature>
<accession>A0A511MZC4</accession>
<evidence type="ECO:0000256" key="3">
    <source>
        <dbReference type="ARBA" id="ARBA00022692"/>
    </source>
</evidence>
<dbReference type="OrthoDB" id="58676at2"/>
<organism evidence="7 8">
    <name type="scientific">Deinococcus cellulosilyticus (strain DSM 18568 / NBRC 106333 / KACC 11606 / 5516J-15)</name>
    <dbReference type="NCBI Taxonomy" id="1223518"/>
    <lineage>
        <taxon>Bacteria</taxon>
        <taxon>Thermotogati</taxon>
        <taxon>Deinococcota</taxon>
        <taxon>Deinococci</taxon>
        <taxon>Deinococcales</taxon>
        <taxon>Deinococcaceae</taxon>
        <taxon>Deinococcus</taxon>
    </lineage>
</organism>
<keyword evidence="3 6" id="KW-0812">Transmembrane</keyword>
<evidence type="ECO:0000256" key="4">
    <source>
        <dbReference type="ARBA" id="ARBA00022989"/>
    </source>
</evidence>
<feature type="transmembrane region" description="Helical" evidence="6">
    <location>
        <begin position="61"/>
        <end position="80"/>
    </location>
</feature>
<evidence type="ECO:0000256" key="6">
    <source>
        <dbReference type="SAM" id="Phobius"/>
    </source>
</evidence>
<dbReference type="Proteomes" id="UP000321306">
    <property type="component" value="Unassembled WGS sequence"/>
</dbReference>